<evidence type="ECO:0000313" key="1">
    <source>
        <dbReference type="EMBL" id="KKM89941.1"/>
    </source>
</evidence>
<gene>
    <name evidence="1" type="ORF">LCGC14_1243600</name>
</gene>
<protein>
    <submittedName>
        <fullName evidence="1">Uncharacterized protein</fullName>
    </submittedName>
</protein>
<proteinExistence type="predicted"/>
<sequence length="136" mass="14567">MAKYGFGDLKIEFDNASDSLVDMSAYITTINGFSIEAVMQEITAAGNADEAWAAVGVNKVSPVTLGGFYDDQATTGPDAIFNAIGNTTSRTLKFTWGGTKDSAVETVIKRYDRKPTRGELIAFEVELQPTGAVTEN</sequence>
<organism evidence="1">
    <name type="scientific">marine sediment metagenome</name>
    <dbReference type="NCBI Taxonomy" id="412755"/>
    <lineage>
        <taxon>unclassified sequences</taxon>
        <taxon>metagenomes</taxon>
        <taxon>ecological metagenomes</taxon>
    </lineage>
</organism>
<accession>A0A0F9LS99</accession>
<dbReference type="AlphaFoldDB" id="A0A0F9LS99"/>
<comment type="caution">
    <text evidence="1">The sequence shown here is derived from an EMBL/GenBank/DDBJ whole genome shotgun (WGS) entry which is preliminary data.</text>
</comment>
<dbReference type="EMBL" id="LAZR01006742">
    <property type="protein sequence ID" value="KKM89941.1"/>
    <property type="molecule type" value="Genomic_DNA"/>
</dbReference>
<reference evidence="1" key="1">
    <citation type="journal article" date="2015" name="Nature">
        <title>Complex archaea that bridge the gap between prokaryotes and eukaryotes.</title>
        <authorList>
            <person name="Spang A."/>
            <person name="Saw J.H."/>
            <person name="Jorgensen S.L."/>
            <person name="Zaremba-Niedzwiedzka K."/>
            <person name="Martijn J."/>
            <person name="Lind A.E."/>
            <person name="van Eijk R."/>
            <person name="Schleper C."/>
            <person name="Guy L."/>
            <person name="Ettema T.J."/>
        </authorList>
    </citation>
    <scope>NUCLEOTIDE SEQUENCE</scope>
</reference>
<name>A0A0F9LS99_9ZZZZ</name>